<proteinExistence type="predicted"/>
<dbReference type="CDD" id="cd01335">
    <property type="entry name" value="Radical_SAM"/>
    <property type="match status" value="1"/>
</dbReference>
<dbReference type="InterPro" id="IPR058240">
    <property type="entry name" value="rSAM_sf"/>
</dbReference>
<dbReference type="Pfam" id="PF02310">
    <property type="entry name" value="B12-binding"/>
    <property type="match status" value="1"/>
</dbReference>
<sequence length="528" mass="61166">MDKKMNIVFIHPYINVRDKNIYLSEPLGLISLATYLKQAFGSEINVSILDLYALGADTPRRKGEFYVKGVDDKGKVHEYLKKREPDLIGIGCCFSGYFAEALEVADMCKELYPSVPVVMGGAHATLEAEKIILNYPCVDFIVRNEGEITLEELIRGLRGELTVKTISGLCFRDSDHSPILNSPRELIRDLDILPVPDRRFVDMEHYKRSNHKLFNFSRKKPVLTVMTSRGCPYECLFCCSKNLWKRRWRPKSMERIFEEIEMLVSEYGAREICILDDQFILKKERIYAFCDYFIDKKTPVSFSNIAGLSVWLADDEKLLVKMRRAGFYKLTLPVESGNPEVLKFIKKNVDLDQAARLISKANKLGYWTGAFFIIGFPYETREQIMETISFAYGLKLDLAHFFVAQPYIGTELYEIYKKEKLLGEDIIKGTFIFGAWNDTLEMTAEELNQIQKKASRGWIKHKLFFYLKPQNFFTCLLPKFKTPADFRYSLLILGMLLIRNFKSAFKEKSGRPGILKRKRYQKPESLDT</sequence>
<dbReference type="CDD" id="cd02068">
    <property type="entry name" value="radical_SAM_B12_BD"/>
    <property type="match status" value="1"/>
</dbReference>
<dbReference type="SUPFAM" id="SSF102114">
    <property type="entry name" value="Radical SAM enzymes"/>
    <property type="match status" value="1"/>
</dbReference>
<dbReference type="GO" id="GO:0003824">
    <property type="term" value="F:catalytic activity"/>
    <property type="evidence" value="ECO:0007669"/>
    <property type="project" value="InterPro"/>
</dbReference>
<dbReference type="PROSITE" id="PS51332">
    <property type="entry name" value="B12_BINDING"/>
    <property type="match status" value="1"/>
</dbReference>
<dbReference type="SFLD" id="SFLDG01082">
    <property type="entry name" value="B12-binding_domain_containing"/>
    <property type="match status" value="1"/>
</dbReference>
<dbReference type="GO" id="GO:0051539">
    <property type="term" value="F:4 iron, 4 sulfur cluster binding"/>
    <property type="evidence" value="ECO:0007669"/>
    <property type="project" value="UniProtKB-KW"/>
</dbReference>
<name>A0A484HF68_9BACT</name>
<evidence type="ECO:0000256" key="2">
    <source>
        <dbReference type="ARBA" id="ARBA00022603"/>
    </source>
</evidence>
<evidence type="ECO:0000256" key="6">
    <source>
        <dbReference type="ARBA" id="ARBA00023004"/>
    </source>
</evidence>
<evidence type="ECO:0000256" key="7">
    <source>
        <dbReference type="ARBA" id="ARBA00023014"/>
    </source>
</evidence>
<dbReference type="EMBL" id="CAACVI010000012">
    <property type="protein sequence ID" value="VEN73917.1"/>
    <property type="molecule type" value="Genomic_DNA"/>
</dbReference>
<evidence type="ECO:0000256" key="5">
    <source>
        <dbReference type="ARBA" id="ARBA00022723"/>
    </source>
</evidence>
<dbReference type="PANTHER" id="PTHR43409:SF7">
    <property type="entry name" value="BLL1977 PROTEIN"/>
    <property type="match status" value="1"/>
</dbReference>
<dbReference type="Pfam" id="PF04055">
    <property type="entry name" value="Radical_SAM"/>
    <property type="match status" value="1"/>
</dbReference>
<dbReference type="SUPFAM" id="SSF52242">
    <property type="entry name" value="Cobalamin (vitamin B12)-binding domain"/>
    <property type="match status" value="1"/>
</dbReference>
<dbReference type="InterPro" id="IPR023404">
    <property type="entry name" value="rSAM_horseshoe"/>
</dbReference>
<evidence type="ECO:0000256" key="1">
    <source>
        <dbReference type="ARBA" id="ARBA00001966"/>
    </source>
</evidence>
<evidence type="ECO:0000256" key="4">
    <source>
        <dbReference type="ARBA" id="ARBA00022691"/>
    </source>
</evidence>
<keyword evidence="3" id="KW-0808">Transferase</keyword>
<protein>
    <submittedName>
        <fullName evidence="10">Uncharacterized protein</fullName>
    </submittedName>
</protein>
<dbReference type="PANTHER" id="PTHR43409">
    <property type="entry name" value="ANAEROBIC MAGNESIUM-PROTOPORPHYRIN IX MONOMETHYL ESTER CYCLASE-RELATED"/>
    <property type="match status" value="1"/>
</dbReference>
<evidence type="ECO:0000313" key="10">
    <source>
        <dbReference type="EMBL" id="VEN73917.1"/>
    </source>
</evidence>
<dbReference type="AlphaFoldDB" id="A0A484HF68"/>
<comment type="cofactor">
    <cofactor evidence="1">
        <name>[4Fe-4S] cluster</name>
        <dbReference type="ChEBI" id="CHEBI:49883"/>
    </cofactor>
</comment>
<dbReference type="InterPro" id="IPR006638">
    <property type="entry name" value="Elp3/MiaA/NifB-like_rSAM"/>
</dbReference>
<accession>A0A484HF68</accession>
<dbReference type="PROSITE" id="PS51918">
    <property type="entry name" value="RADICAL_SAM"/>
    <property type="match status" value="1"/>
</dbReference>
<evidence type="ECO:0000256" key="3">
    <source>
        <dbReference type="ARBA" id="ARBA00022679"/>
    </source>
</evidence>
<evidence type="ECO:0000259" key="8">
    <source>
        <dbReference type="PROSITE" id="PS51332"/>
    </source>
</evidence>
<dbReference type="SMART" id="SM00729">
    <property type="entry name" value="Elp3"/>
    <property type="match status" value="1"/>
</dbReference>
<feature type="domain" description="Radical SAM core" evidence="9">
    <location>
        <begin position="217"/>
        <end position="460"/>
    </location>
</feature>
<dbReference type="InterPro" id="IPR006158">
    <property type="entry name" value="Cobalamin-bd"/>
</dbReference>
<dbReference type="Gene3D" id="3.40.50.280">
    <property type="entry name" value="Cobalamin-binding domain"/>
    <property type="match status" value="1"/>
</dbReference>
<dbReference type="InterPro" id="IPR007197">
    <property type="entry name" value="rSAM"/>
</dbReference>
<keyword evidence="2" id="KW-0489">Methyltransferase</keyword>
<feature type="domain" description="B12-binding" evidence="8">
    <location>
        <begin position="4"/>
        <end position="164"/>
    </location>
</feature>
<dbReference type="SFLD" id="SFLDS00029">
    <property type="entry name" value="Radical_SAM"/>
    <property type="match status" value="1"/>
</dbReference>
<keyword evidence="5" id="KW-0479">Metal-binding</keyword>
<dbReference type="InterPro" id="IPR034466">
    <property type="entry name" value="Methyltransferase_Class_B"/>
</dbReference>
<dbReference type="GO" id="GO:0031419">
    <property type="term" value="F:cobalamin binding"/>
    <property type="evidence" value="ECO:0007669"/>
    <property type="project" value="InterPro"/>
</dbReference>
<keyword evidence="4" id="KW-0949">S-adenosyl-L-methionine</keyword>
<evidence type="ECO:0000259" key="9">
    <source>
        <dbReference type="PROSITE" id="PS51918"/>
    </source>
</evidence>
<dbReference type="InterPro" id="IPR051198">
    <property type="entry name" value="BchE-like"/>
</dbReference>
<dbReference type="InterPro" id="IPR036724">
    <property type="entry name" value="Cobalamin-bd_sf"/>
</dbReference>
<organism evidence="10">
    <name type="scientific">uncultured Desulfobacteraceae bacterium</name>
    <dbReference type="NCBI Taxonomy" id="218296"/>
    <lineage>
        <taxon>Bacteria</taxon>
        <taxon>Pseudomonadati</taxon>
        <taxon>Thermodesulfobacteriota</taxon>
        <taxon>Desulfobacteria</taxon>
        <taxon>Desulfobacterales</taxon>
        <taxon>Desulfobacteraceae</taxon>
        <taxon>environmental samples</taxon>
    </lineage>
</organism>
<dbReference type="GO" id="GO:0046872">
    <property type="term" value="F:metal ion binding"/>
    <property type="evidence" value="ECO:0007669"/>
    <property type="project" value="UniProtKB-KW"/>
</dbReference>
<gene>
    <name evidence="10" type="ORF">EPICR_20388</name>
</gene>
<dbReference type="SFLD" id="SFLDG01123">
    <property type="entry name" value="methyltransferase_(Class_B)"/>
    <property type="match status" value="1"/>
</dbReference>
<keyword evidence="7" id="KW-0411">Iron-sulfur</keyword>
<reference evidence="10" key="1">
    <citation type="submission" date="2019-01" db="EMBL/GenBank/DDBJ databases">
        <authorList>
            <consortium name="Genoscope - CEA"/>
            <person name="William W."/>
        </authorList>
    </citation>
    <scope>NUCLEOTIDE SEQUENCE</scope>
    <source>
        <strain evidence="10">CR-1</strain>
    </source>
</reference>
<keyword evidence="6" id="KW-0408">Iron</keyword>
<dbReference type="Gene3D" id="3.80.30.20">
    <property type="entry name" value="tm_1862 like domain"/>
    <property type="match status" value="1"/>
</dbReference>